<dbReference type="InterPro" id="IPR055348">
    <property type="entry name" value="DctQ"/>
</dbReference>
<evidence type="ECO:0000256" key="1">
    <source>
        <dbReference type="ARBA" id="ARBA00004429"/>
    </source>
</evidence>
<dbReference type="AlphaFoldDB" id="A0A1N7IY44"/>
<name>A0A1N7IY44_9RHOB</name>
<evidence type="ECO:0000256" key="9">
    <source>
        <dbReference type="RuleBase" id="RU369079"/>
    </source>
</evidence>
<protein>
    <recommendedName>
        <fullName evidence="9">TRAP transporter small permease protein</fullName>
    </recommendedName>
</protein>
<evidence type="ECO:0000256" key="2">
    <source>
        <dbReference type="ARBA" id="ARBA00022448"/>
    </source>
</evidence>
<evidence type="ECO:0000256" key="7">
    <source>
        <dbReference type="ARBA" id="ARBA00023136"/>
    </source>
</evidence>
<dbReference type="GO" id="GO:0022857">
    <property type="term" value="F:transmembrane transporter activity"/>
    <property type="evidence" value="ECO:0007669"/>
    <property type="project" value="UniProtKB-UniRule"/>
</dbReference>
<dbReference type="GO" id="GO:0015740">
    <property type="term" value="P:C4-dicarboxylate transport"/>
    <property type="evidence" value="ECO:0007669"/>
    <property type="project" value="TreeGrafter"/>
</dbReference>
<dbReference type="GO" id="GO:0005886">
    <property type="term" value="C:plasma membrane"/>
    <property type="evidence" value="ECO:0007669"/>
    <property type="project" value="UniProtKB-SubCell"/>
</dbReference>
<sequence>MQRLIKTLSLGLTWVARIATGLAFLVIIIAVVIQLLGRSGVIDSVIWSEELTRFALLWLVAFGAGLGLRSGALVNVDIFCEALPEPWPWRLRLFSAALTAVFAFSLLPSAAFFMRIGARQTAPALGIHMNWIHASALVTLAVLGTVATLRVIGMLAGTEKGRPDNLEDI</sequence>
<dbReference type="RefSeq" id="WP_076483109.1">
    <property type="nucleotide sequence ID" value="NZ_FTOG01000001.1"/>
</dbReference>
<evidence type="ECO:0000256" key="4">
    <source>
        <dbReference type="ARBA" id="ARBA00022519"/>
    </source>
</evidence>
<keyword evidence="5 9" id="KW-0812">Transmembrane</keyword>
<evidence type="ECO:0000313" key="11">
    <source>
        <dbReference type="EMBL" id="SIS42028.1"/>
    </source>
</evidence>
<evidence type="ECO:0000259" key="10">
    <source>
        <dbReference type="Pfam" id="PF04290"/>
    </source>
</evidence>
<evidence type="ECO:0000256" key="5">
    <source>
        <dbReference type="ARBA" id="ARBA00022692"/>
    </source>
</evidence>
<dbReference type="PANTHER" id="PTHR35011:SF2">
    <property type="entry name" value="2,3-DIKETO-L-GULONATE TRAP TRANSPORTER SMALL PERMEASE PROTEIN YIAM"/>
    <property type="match status" value="1"/>
</dbReference>
<reference evidence="12" key="1">
    <citation type="submission" date="2017-01" db="EMBL/GenBank/DDBJ databases">
        <authorList>
            <person name="Varghese N."/>
            <person name="Submissions S."/>
        </authorList>
    </citation>
    <scope>NUCLEOTIDE SEQUENCE [LARGE SCALE GENOMIC DNA]</scope>
    <source>
        <strain evidence="12">DSM 19945</strain>
    </source>
</reference>
<organism evidence="11 12">
    <name type="scientific">Rhodobacter aestuarii</name>
    <dbReference type="NCBI Taxonomy" id="453582"/>
    <lineage>
        <taxon>Bacteria</taxon>
        <taxon>Pseudomonadati</taxon>
        <taxon>Pseudomonadota</taxon>
        <taxon>Alphaproteobacteria</taxon>
        <taxon>Rhodobacterales</taxon>
        <taxon>Rhodobacter group</taxon>
        <taxon>Rhodobacter</taxon>
    </lineage>
</organism>
<evidence type="ECO:0000313" key="12">
    <source>
        <dbReference type="Proteomes" id="UP000186221"/>
    </source>
</evidence>
<keyword evidence="7 9" id="KW-0472">Membrane</keyword>
<keyword evidence="6 9" id="KW-1133">Transmembrane helix</keyword>
<comment type="function">
    <text evidence="9">Part of the tripartite ATP-independent periplasmic (TRAP) transport system.</text>
</comment>
<comment type="subunit">
    <text evidence="9">The complex comprises the extracytoplasmic solute receptor protein and the two transmembrane proteins.</text>
</comment>
<evidence type="ECO:0000256" key="8">
    <source>
        <dbReference type="ARBA" id="ARBA00038436"/>
    </source>
</evidence>
<dbReference type="PANTHER" id="PTHR35011">
    <property type="entry name" value="2,3-DIKETO-L-GULONATE TRAP TRANSPORTER SMALL PERMEASE PROTEIN YIAM"/>
    <property type="match status" value="1"/>
</dbReference>
<feature type="transmembrane region" description="Helical" evidence="9">
    <location>
        <begin position="56"/>
        <end position="79"/>
    </location>
</feature>
<proteinExistence type="inferred from homology"/>
<dbReference type="InterPro" id="IPR007387">
    <property type="entry name" value="TRAP_DctQ"/>
</dbReference>
<evidence type="ECO:0000256" key="3">
    <source>
        <dbReference type="ARBA" id="ARBA00022475"/>
    </source>
</evidence>
<feature type="transmembrane region" description="Helical" evidence="9">
    <location>
        <begin position="91"/>
        <end position="111"/>
    </location>
</feature>
<keyword evidence="12" id="KW-1185">Reference proteome</keyword>
<gene>
    <name evidence="11" type="ORF">SAMN05421580_101127</name>
</gene>
<keyword evidence="3" id="KW-1003">Cell membrane</keyword>
<dbReference type="EMBL" id="FTOG01000001">
    <property type="protein sequence ID" value="SIS42028.1"/>
    <property type="molecule type" value="Genomic_DNA"/>
</dbReference>
<feature type="transmembrane region" description="Helical" evidence="9">
    <location>
        <begin position="131"/>
        <end position="152"/>
    </location>
</feature>
<dbReference type="OrthoDB" id="5878939at2"/>
<accession>A0A1N7IY44</accession>
<dbReference type="STRING" id="453582.SAMN05421580_101127"/>
<keyword evidence="2 9" id="KW-0813">Transport</keyword>
<dbReference type="Pfam" id="PF04290">
    <property type="entry name" value="DctQ"/>
    <property type="match status" value="1"/>
</dbReference>
<feature type="domain" description="Tripartite ATP-independent periplasmic transporters DctQ component" evidence="10">
    <location>
        <begin position="27"/>
        <end position="153"/>
    </location>
</feature>
<feature type="transmembrane region" description="Helical" evidence="9">
    <location>
        <begin position="12"/>
        <end position="36"/>
    </location>
</feature>
<keyword evidence="4 9" id="KW-0997">Cell inner membrane</keyword>
<comment type="subcellular location">
    <subcellularLocation>
        <location evidence="1 9">Cell inner membrane</location>
        <topology evidence="1 9">Multi-pass membrane protein</topology>
    </subcellularLocation>
</comment>
<comment type="similarity">
    <text evidence="8 9">Belongs to the TRAP transporter small permease family.</text>
</comment>
<dbReference type="Proteomes" id="UP000186221">
    <property type="component" value="Unassembled WGS sequence"/>
</dbReference>
<evidence type="ECO:0000256" key="6">
    <source>
        <dbReference type="ARBA" id="ARBA00022989"/>
    </source>
</evidence>